<keyword evidence="2" id="KW-0547">Nucleotide-binding</keyword>
<dbReference type="InterPro" id="IPR009019">
    <property type="entry name" value="KH_sf_prok-type"/>
</dbReference>
<dbReference type="InterPro" id="IPR015946">
    <property type="entry name" value="KH_dom-like_a/b"/>
</dbReference>
<dbReference type="SUPFAM" id="SSF52540">
    <property type="entry name" value="P-loop containing nucleoside triphosphate hydrolases"/>
    <property type="match status" value="1"/>
</dbReference>
<dbReference type="HAMAP" id="MF_00367">
    <property type="entry name" value="GTPase_Era"/>
    <property type="match status" value="1"/>
</dbReference>
<keyword evidence="4" id="KW-0342">GTP-binding</keyword>
<dbReference type="InterPro" id="IPR005225">
    <property type="entry name" value="Small_GTP-bd"/>
</dbReference>
<dbReference type="GO" id="GO:0000028">
    <property type="term" value="P:ribosomal small subunit assembly"/>
    <property type="evidence" value="ECO:0007669"/>
    <property type="project" value="TreeGrafter"/>
</dbReference>
<name>A0A644TVA3_9ZZZZ</name>
<evidence type="ECO:0000259" key="6">
    <source>
        <dbReference type="PROSITE" id="PS51713"/>
    </source>
</evidence>
<comment type="similarity">
    <text evidence="1">Belongs to the TRAFAC class TrmE-Era-EngA-EngB-Septin-like GTPase superfamily. Era GTPase family.</text>
</comment>
<dbReference type="PANTHER" id="PTHR42698">
    <property type="entry name" value="GTPASE ERA"/>
    <property type="match status" value="1"/>
</dbReference>
<dbReference type="InterPro" id="IPR004044">
    <property type="entry name" value="KH_dom_type_2"/>
</dbReference>
<dbReference type="InterPro" id="IPR005662">
    <property type="entry name" value="GTPase_Era-like"/>
</dbReference>
<dbReference type="NCBIfam" id="TIGR00231">
    <property type="entry name" value="small_GTP"/>
    <property type="match status" value="1"/>
</dbReference>
<dbReference type="InterPro" id="IPR027417">
    <property type="entry name" value="P-loop_NTPase"/>
</dbReference>
<dbReference type="CDD" id="cd22534">
    <property type="entry name" value="KH-II_Era"/>
    <property type="match status" value="1"/>
</dbReference>
<dbReference type="AlphaFoldDB" id="A0A644TVA3"/>
<dbReference type="InterPro" id="IPR030388">
    <property type="entry name" value="G_ERA_dom"/>
</dbReference>
<evidence type="ECO:0000256" key="2">
    <source>
        <dbReference type="ARBA" id="ARBA00022741"/>
    </source>
</evidence>
<evidence type="ECO:0000256" key="1">
    <source>
        <dbReference type="ARBA" id="ARBA00007921"/>
    </source>
</evidence>
<dbReference type="PROSITE" id="PS51713">
    <property type="entry name" value="G_ERA"/>
    <property type="match status" value="1"/>
</dbReference>
<comment type="caution">
    <text evidence="7">The sequence shown here is derived from an EMBL/GenBank/DDBJ whole genome shotgun (WGS) entry which is preliminary data.</text>
</comment>
<dbReference type="EMBL" id="VSSQ01000053">
    <property type="protein sequence ID" value="MPL70579.1"/>
    <property type="molecule type" value="Genomic_DNA"/>
</dbReference>
<keyword evidence="3" id="KW-0694">RNA-binding</keyword>
<evidence type="ECO:0000259" key="5">
    <source>
        <dbReference type="PROSITE" id="PS50823"/>
    </source>
</evidence>
<dbReference type="GO" id="GO:0043024">
    <property type="term" value="F:ribosomal small subunit binding"/>
    <property type="evidence" value="ECO:0007669"/>
    <property type="project" value="TreeGrafter"/>
</dbReference>
<dbReference type="PRINTS" id="PR00326">
    <property type="entry name" value="GTP1OBG"/>
</dbReference>
<evidence type="ECO:0000256" key="4">
    <source>
        <dbReference type="ARBA" id="ARBA00023134"/>
    </source>
</evidence>
<dbReference type="Gene3D" id="3.30.300.20">
    <property type="match status" value="1"/>
</dbReference>
<dbReference type="NCBIfam" id="NF000908">
    <property type="entry name" value="PRK00089.1"/>
    <property type="match status" value="1"/>
</dbReference>
<dbReference type="NCBIfam" id="TIGR00436">
    <property type="entry name" value="era"/>
    <property type="match status" value="1"/>
</dbReference>
<dbReference type="Pfam" id="PF01926">
    <property type="entry name" value="MMR_HSR1"/>
    <property type="match status" value="1"/>
</dbReference>
<accession>A0A644TVA3</accession>
<feature type="domain" description="KH type-2" evidence="5">
    <location>
        <begin position="200"/>
        <end position="277"/>
    </location>
</feature>
<dbReference type="GO" id="GO:0019843">
    <property type="term" value="F:rRNA binding"/>
    <property type="evidence" value="ECO:0007669"/>
    <property type="project" value="TreeGrafter"/>
</dbReference>
<dbReference type="SUPFAM" id="SSF54814">
    <property type="entry name" value="Prokaryotic type KH domain (KH-domain type II)"/>
    <property type="match status" value="1"/>
</dbReference>
<dbReference type="GO" id="GO:0005525">
    <property type="term" value="F:GTP binding"/>
    <property type="evidence" value="ECO:0007669"/>
    <property type="project" value="UniProtKB-KW"/>
</dbReference>
<sequence length="291" mass="32340">MSKSAFAAIVGRPSSGKSTLLNALCGAKVSIVSPVPQTTRNTVRGIVNRPGGQIVFLDTPGFHISGKKFNLRLREVVTRALADADLVVYLIDATREPGPEEEAMVAALQGSGRPLVAALNKIDHAEAMPERAEAFIAQRLPEARLLKISGLAGKGLDELMDLLISLAPEGPAWYPEEYYTDQEPVFRIAEIVREKILRHTRQELPHAVFVDYTDSRKLGDGSLEASYDIVVERPSQKGILIGKAGSMIQKIRQESEADLENLFEYPIHLRLQVRVDPDWRHDDKRLERLIF</sequence>
<dbReference type="PROSITE" id="PS50823">
    <property type="entry name" value="KH_TYPE_2"/>
    <property type="match status" value="1"/>
</dbReference>
<dbReference type="Pfam" id="PF07650">
    <property type="entry name" value="KH_2"/>
    <property type="match status" value="1"/>
</dbReference>
<gene>
    <name evidence="7" type="primary">era_5</name>
    <name evidence="7" type="ORF">SDC9_16336</name>
</gene>
<evidence type="ECO:0000313" key="7">
    <source>
        <dbReference type="EMBL" id="MPL70579.1"/>
    </source>
</evidence>
<evidence type="ECO:0000256" key="3">
    <source>
        <dbReference type="ARBA" id="ARBA00022884"/>
    </source>
</evidence>
<feature type="domain" description="Era-type G" evidence="6">
    <location>
        <begin position="3"/>
        <end position="169"/>
    </location>
</feature>
<dbReference type="InterPro" id="IPR006073">
    <property type="entry name" value="GTP-bd"/>
</dbReference>
<dbReference type="CDD" id="cd04163">
    <property type="entry name" value="Era"/>
    <property type="match status" value="1"/>
</dbReference>
<reference evidence="7" key="1">
    <citation type="submission" date="2019-08" db="EMBL/GenBank/DDBJ databases">
        <authorList>
            <person name="Kucharzyk K."/>
            <person name="Murdoch R.W."/>
            <person name="Higgins S."/>
            <person name="Loffler F."/>
        </authorList>
    </citation>
    <scope>NUCLEOTIDE SEQUENCE</scope>
</reference>
<dbReference type="Gene3D" id="3.40.50.300">
    <property type="entry name" value="P-loop containing nucleotide triphosphate hydrolases"/>
    <property type="match status" value="1"/>
</dbReference>
<protein>
    <submittedName>
        <fullName evidence="7">GTPase Era</fullName>
    </submittedName>
</protein>
<organism evidence="7">
    <name type="scientific">bioreactor metagenome</name>
    <dbReference type="NCBI Taxonomy" id="1076179"/>
    <lineage>
        <taxon>unclassified sequences</taxon>
        <taxon>metagenomes</taxon>
        <taxon>ecological metagenomes</taxon>
    </lineage>
</organism>
<dbReference type="PANTHER" id="PTHR42698:SF1">
    <property type="entry name" value="GTPASE ERA, MITOCHONDRIAL"/>
    <property type="match status" value="1"/>
</dbReference>
<proteinExistence type="inferred from homology"/>